<feature type="non-terminal residue" evidence="2">
    <location>
        <position position="24"/>
    </location>
</feature>
<evidence type="ECO:0000313" key="3">
    <source>
        <dbReference type="Proteomes" id="UP000704433"/>
    </source>
</evidence>
<evidence type="ECO:0000256" key="1">
    <source>
        <dbReference type="SAM" id="MobiDB-lite"/>
    </source>
</evidence>
<evidence type="ECO:0000313" key="2">
    <source>
        <dbReference type="EMBL" id="MBX4194497.1"/>
    </source>
</evidence>
<sequence>MKKMYETAMINRGGRDGEIEAPNG</sequence>
<protein>
    <submittedName>
        <fullName evidence="2">Osmotically inducible protein C</fullName>
    </submittedName>
</protein>
<accession>A0AAW4QKC4</accession>
<dbReference type="Proteomes" id="UP000704433">
    <property type="component" value="Unassembled WGS sequence"/>
</dbReference>
<name>A0AAW4QKC4_9ENTE</name>
<comment type="caution">
    <text evidence="2">The sequence shown here is derived from an EMBL/GenBank/DDBJ whole genome shotgun (WGS) entry which is preliminary data.</text>
</comment>
<reference evidence="2" key="1">
    <citation type="journal article" date="2022" name="J. Anim. Sci.">
        <title>Whole genome sequence analyses-based assessment of virulence potential and antimicrobial susceptibilities and resistance of Enterococcus faecium strains isolated from commercial swine and cattle probiotic products.</title>
        <authorList>
            <person name="Shridhar P.B."/>
            <person name="Amachawadi R.G."/>
            <person name="Tokach M."/>
            <person name="Patel I."/>
            <person name="Gangiredla J."/>
            <person name="Mammel M."/>
            <person name="Nagaraja T.G."/>
        </authorList>
    </citation>
    <scope>NUCLEOTIDE SEQUENCE</scope>
    <source>
        <strain evidence="2">EF216</strain>
    </source>
</reference>
<gene>
    <name evidence="2" type="ORF">KYX84_09985</name>
</gene>
<dbReference type="AlphaFoldDB" id="A0AAW4QKC4"/>
<feature type="region of interest" description="Disordered" evidence="1">
    <location>
        <begin position="1"/>
        <end position="24"/>
    </location>
</feature>
<organism evidence="2 3">
    <name type="scientific">Enterococcus lactis</name>
    <dbReference type="NCBI Taxonomy" id="357441"/>
    <lineage>
        <taxon>Bacteria</taxon>
        <taxon>Bacillati</taxon>
        <taxon>Bacillota</taxon>
        <taxon>Bacilli</taxon>
        <taxon>Lactobacillales</taxon>
        <taxon>Enterococcaceae</taxon>
        <taxon>Enterococcus</taxon>
    </lineage>
</organism>
<dbReference type="EMBL" id="JAIFOD010000041">
    <property type="protein sequence ID" value="MBX4194497.1"/>
    <property type="molecule type" value="Genomic_DNA"/>
</dbReference>
<proteinExistence type="predicted"/>